<name>A0A8E2B181_9APHY</name>
<evidence type="ECO:0000256" key="1">
    <source>
        <dbReference type="SAM" id="Phobius"/>
    </source>
</evidence>
<evidence type="ECO:0000313" key="3">
    <source>
        <dbReference type="EMBL" id="OCH92069.1"/>
    </source>
</evidence>
<evidence type="ECO:0000313" key="4">
    <source>
        <dbReference type="Proteomes" id="UP000250043"/>
    </source>
</evidence>
<protein>
    <recommendedName>
        <fullName evidence="2">DUF6533 domain-containing protein</fullName>
    </recommendedName>
</protein>
<keyword evidence="1" id="KW-0812">Transmembrane</keyword>
<dbReference type="Proteomes" id="UP000250043">
    <property type="component" value="Unassembled WGS sequence"/>
</dbReference>
<dbReference type="OrthoDB" id="3350812at2759"/>
<feature type="transmembrane region" description="Helical" evidence="1">
    <location>
        <begin position="213"/>
        <end position="233"/>
    </location>
</feature>
<keyword evidence="1" id="KW-0472">Membrane</keyword>
<dbReference type="EMBL" id="KV722375">
    <property type="protein sequence ID" value="OCH92069.1"/>
    <property type="molecule type" value="Genomic_DNA"/>
</dbReference>
<sequence length="245" mass="27018">MSIADVRDTAALFRQLELGKYASLSGLVAAVFDYCITVDQEISLMWTSRWSFMKVLFLANRYSPFIDCALGFNISSALFDRIACSTKYKVLSHCAILGFIAAEGILMTRTYALWGCKKSLLVFFVVLSIGTYAPLIVLVERSLRSYVTYTSNPTTQYLTCVPLSAADSALWIPWLLLLIPETAVIALTVLHQYSSPGRSRRVHLFGILYRDGLLAYCTMLGTILLNVIVKVAGSPATSAVVQPCV</sequence>
<feature type="transmembrane region" description="Helical" evidence="1">
    <location>
        <begin position="120"/>
        <end position="139"/>
    </location>
</feature>
<reference evidence="3 4" key="1">
    <citation type="submission" date="2016-07" db="EMBL/GenBank/DDBJ databases">
        <title>Draft genome of the white-rot fungus Obba rivulosa 3A-2.</title>
        <authorList>
            <consortium name="DOE Joint Genome Institute"/>
            <person name="Miettinen O."/>
            <person name="Riley R."/>
            <person name="Acob R."/>
            <person name="Barry K."/>
            <person name="Cullen D."/>
            <person name="De Vries R."/>
            <person name="Hainaut M."/>
            <person name="Hatakka A."/>
            <person name="Henrissat B."/>
            <person name="Hilden K."/>
            <person name="Kuo R."/>
            <person name="Labutti K."/>
            <person name="Lipzen A."/>
            <person name="Makela M.R."/>
            <person name="Sandor L."/>
            <person name="Spatafora J.W."/>
            <person name="Grigoriev I.V."/>
            <person name="Hibbett D.S."/>
        </authorList>
    </citation>
    <scope>NUCLEOTIDE SEQUENCE [LARGE SCALE GENOMIC DNA]</scope>
    <source>
        <strain evidence="3 4">3A-2</strain>
    </source>
</reference>
<dbReference type="Pfam" id="PF20151">
    <property type="entry name" value="DUF6533"/>
    <property type="match status" value="1"/>
</dbReference>
<dbReference type="InterPro" id="IPR045340">
    <property type="entry name" value="DUF6533"/>
</dbReference>
<feature type="transmembrane region" description="Helical" evidence="1">
    <location>
        <begin position="90"/>
        <end position="108"/>
    </location>
</feature>
<accession>A0A8E2B181</accession>
<evidence type="ECO:0000259" key="2">
    <source>
        <dbReference type="Pfam" id="PF20151"/>
    </source>
</evidence>
<feature type="transmembrane region" description="Helical" evidence="1">
    <location>
        <begin position="171"/>
        <end position="193"/>
    </location>
</feature>
<keyword evidence="1" id="KW-1133">Transmembrane helix</keyword>
<proteinExistence type="predicted"/>
<dbReference type="AlphaFoldDB" id="A0A8E2B181"/>
<gene>
    <name evidence="3" type="ORF">OBBRIDRAFT_833770</name>
</gene>
<organism evidence="3 4">
    <name type="scientific">Obba rivulosa</name>
    <dbReference type="NCBI Taxonomy" id="1052685"/>
    <lineage>
        <taxon>Eukaryota</taxon>
        <taxon>Fungi</taxon>
        <taxon>Dikarya</taxon>
        <taxon>Basidiomycota</taxon>
        <taxon>Agaricomycotina</taxon>
        <taxon>Agaricomycetes</taxon>
        <taxon>Polyporales</taxon>
        <taxon>Gelatoporiaceae</taxon>
        <taxon>Obba</taxon>
    </lineage>
</organism>
<feature type="domain" description="DUF6533" evidence="2">
    <location>
        <begin position="21"/>
        <end position="66"/>
    </location>
</feature>
<keyword evidence="4" id="KW-1185">Reference proteome</keyword>